<accession>A0A2K8PQ94</accession>
<evidence type="ECO:0000313" key="3">
    <source>
        <dbReference type="EMBL" id="ATZ27775.1"/>
    </source>
</evidence>
<reference evidence="3 4" key="1">
    <citation type="submission" date="2017-11" db="EMBL/GenBank/DDBJ databases">
        <title>Complete genome sequence of Streptomyces lavendulae subsp. lavendulae CCM 3239 (formerly 'Streptomyces aureofaciens CCM 3239'), the producer of the angucycline-type antibiotic auricin.</title>
        <authorList>
            <person name="Busche T."/>
            <person name="Novakova R."/>
            <person name="Al'Dilaimi A."/>
            <person name="Homerova D."/>
            <person name="Feckova L."/>
            <person name="Rezuchova B."/>
            <person name="Mingyar E."/>
            <person name="Csolleiova D."/>
            <person name="Bekeova C."/>
            <person name="Winkler A."/>
            <person name="Sevcikova B."/>
            <person name="Kalinowski J."/>
            <person name="Kormanec J."/>
            <person name="Ruckert C."/>
        </authorList>
    </citation>
    <scope>NUCLEOTIDE SEQUENCE [LARGE SCALE GENOMIC DNA]</scope>
    <source>
        <strain evidence="3 4">CCM 3239</strain>
    </source>
</reference>
<dbReference type="Gene3D" id="3.20.180.10">
    <property type="entry name" value="PNP-oxidase-like"/>
    <property type="match status" value="1"/>
</dbReference>
<name>A0A2K8PQ94_STRLA</name>
<dbReference type="Proteomes" id="UP000231791">
    <property type="component" value="Chromosome"/>
</dbReference>
<proteinExistence type="predicted"/>
<evidence type="ECO:0000259" key="2">
    <source>
        <dbReference type="Pfam" id="PF10615"/>
    </source>
</evidence>
<sequence>MSRPHGIPLPSAQRSSDSDETESACADDKQGQPRPREGVRQLTGAERVRTLVESNASVSLTLPGARDTHDHDEIGKGAPVARTVTPDGDVILLVSGESAAARAAAHAQDDDLTAVIEITDVAPVSVPHRIRGRAWLAGWLTPVRGDDRAACAALLAERQPVGELLGMSDFPDPPGDARSTRPAWMMLRLEVGEISVDDLWGAERVDPEELAGAEPDPMTAHEAELLQHLHAAHADRVADLCGLLGPRATAGLKAVPLALDRLGLRVRFTDAGDGAARSSFDARFDFPEPVADVCGLRRAVHHLFAAAAH</sequence>
<evidence type="ECO:0000256" key="1">
    <source>
        <dbReference type="SAM" id="MobiDB-lite"/>
    </source>
</evidence>
<dbReference type="InterPro" id="IPR019595">
    <property type="entry name" value="DUF2470"/>
</dbReference>
<protein>
    <recommendedName>
        <fullName evidence="2">DUF2470 domain-containing protein</fullName>
    </recommendedName>
</protein>
<feature type="domain" description="DUF2470" evidence="2">
    <location>
        <begin position="223"/>
        <end position="300"/>
    </location>
</feature>
<dbReference type="RefSeq" id="WP_030233937.1">
    <property type="nucleotide sequence ID" value="NZ_CP024985.1"/>
</dbReference>
<evidence type="ECO:0000313" key="4">
    <source>
        <dbReference type="Proteomes" id="UP000231791"/>
    </source>
</evidence>
<dbReference type="KEGG" id="slx:SLAV_29990"/>
<dbReference type="SUPFAM" id="SSF50475">
    <property type="entry name" value="FMN-binding split barrel"/>
    <property type="match status" value="1"/>
</dbReference>
<dbReference type="PANTHER" id="PTHR13343">
    <property type="entry name" value="CREG1 PROTEIN"/>
    <property type="match status" value="1"/>
</dbReference>
<keyword evidence="4" id="KW-1185">Reference proteome</keyword>
<feature type="compositionally biased region" description="Basic and acidic residues" evidence="1">
    <location>
        <begin position="26"/>
        <end position="39"/>
    </location>
</feature>
<dbReference type="PANTHER" id="PTHR13343:SF24">
    <property type="entry name" value="OS07G0573800 PROTEIN"/>
    <property type="match status" value="1"/>
</dbReference>
<dbReference type="OrthoDB" id="3381348at2"/>
<dbReference type="EMBL" id="CP024985">
    <property type="protein sequence ID" value="ATZ27775.1"/>
    <property type="molecule type" value="Genomic_DNA"/>
</dbReference>
<dbReference type="AlphaFoldDB" id="A0A2K8PQ94"/>
<dbReference type="GeneID" id="49386996"/>
<dbReference type="Pfam" id="PF10615">
    <property type="entry name" value="DUF2470"/>
    <property type="match status" value="1"/>
</dbReference>
<organism evidence="3 4">
    <name type="scientific">Streptomyces lavendulae subsp. lavendulae</name>
    <dbReference type="NCBI Taxonomy" id="58340"/>
    <lineage>
        <taxon>Bacteria</taxon>
        <taxon>Bacillati</taxon>
        <taxon>Actinomycetota</taxon>
        <taxon>Actinomycetes</taxon>
        <taxon>Kitasatosporales</taxon>
        <taxon>Streptomycetaceae</taxon>
        <taxon>Streptomyces</taxon>
    </lineage>
</organism>
<feature type="region of interest" description="Disordered" evidence="1">
    <location>
        <begin position="1"/>
        <end position="44"/>
    </location>
</feature>
<dbReference type="InterPro" id="IPR037119">
    <property type="entry name" value="Haem_oxidase_HugZ-like_sf"/>
</dbReference>
<gene>
    <name evidence="3" type="ORF">SLAV_29990</name>
</gene>